<organism evidence="11 12">
    <name type="scientific">Thraustotheca clavata</name>
    <dbReference type="NCBI Taxonomy" id="74557"/>
    <lineage>
        <taxon>Eukaryota</taxon>
        <taxon>Sar</taxon>
        <taxon>Stramenopiles</taxon>
        <taxon>Oomycota</taxon>
        <taxon>Saprolegniomycetes</taxon>
        <taxon>Saprolegniales</taxon>
        <taxon>Achlyaceae</taxon>
        <taxon>Thraustotheca</taxon>
    </lineage>
</organism>
<evidence type="ECO:0000256" key="7">
    <source>
        <dbReference type="ARBA" id="ARBA00023163"/>
    </source>
</evidence>
<keyword evidence="5" id="KW-0333">Golgi apparatus</keyword>
<dbReference type="SUPFAM" id="SSF140718">
    <property type="entry name" value="Mediator hinge subcomplex-like"/>
    <property type="match status" value="1"/>
</dbReference>
<dbReference type="InterPro" id="IPR019465">
    <property type="entry name" value="Cog5"/>
</dbReference>
<dbReference type="AlphaFoldDB" id="A0A1W0ACK0"/>
<keyword evidence="12" id="KW-1185">Reference proteome</keyword>
<dbReference type="Gene3D" id="6.10.280.10">
    <property type="entry name" value="Mediator complex, subunit Med21"/>
    <property type="match status" value="1"/>
</dbReference>
<keyword evidence="7" id="KW-0804">Transcription</keyword>
<evidence type="ECO:0000256" key="4">
    <source>
        <dbReference type="ARBA" id="ARBA00023015"/>
    </source>
</evidence>
<evidence type="ECO:0000256" key="1">
    <source>
        <dbReference type="ARBA" id="ARBA00004123"/>
    </source>
</evidence>
<keyword evidence="8" id="KW-0539">Nucleus</keyword>
<dbReference type="InterPro" id="IPR049176">
    <property type="entry name" value="COG5_N"/>
</dbReference>
<reference evidence="11 12" key="1">
    <citation type="journal article" date="2014" name="Genome Biol. Evol.">
        <title>The secreted proteins of Achlya hypogyna and Thraustotheca clavata identify the ancestral oomycete secretome and reveal gene acquisitions by horizontal gene transfer.</title>
        <authorList>
            <person name="Misner I."/>
            <person name="Blouin N."/>
            <person name="Leonard G."/>
            <person name="Richards T.A."/>
            <person name="Lane C.E."/>
        </authorList>
    </citation>
    <scope>NUCLEOTIDE SEQUENCE [LARGE SCALE GENOMIC DNA]</scope>
    <source>
        <strain evidence="11 12">ATCC 34112</strain>
    </source>
</reference>
<feature type="domain" description="Conserved oligomeric Golgi complex subunit 5 helical" evidence="10">
    <location>
        <begin position="301"/>
        <end position="488"/>
    </location>
</feature>
<dbReference type="GO" id="GO:0016592">
    <property type="term" value="C:mediator complex"/>
    <property type="evidence" value="ECO:0007669"/>
    <property type="project" value="InterPro"/>
</dbReference>
<evidence type="ECO:0000256" key="3">
    <source>
        <dbReference type="ARBA" id="ARBA00020974"/>
    </source>
</evidence>
<evidence type="ECO:0000256" key="6">
    <source>
        <dbReference type="ARBA" id="ARBA00023136"/>
    </source>
</evidence>
<evidence type="ECO:0000313" key="12">
    <source>
        <dbReference type="Proteomes" id="UP000243217"/>
    </source>
</evidence>
<dbReference type="PANTHER" id="PTHR13228">
    <property type="entry name" value="CONSERVED OLIGOMERIC GOLGI COMPLEX COMPONENT 5"/>
    <property type="match status" value="1"/>
</dbReference>
<dbReference type="GO" id="GO:0000139">
    <property type="term" value="C:Golgi membrane"/>
    <property type="evidence" value="ECO:0007669"/>
    <property type="project" value="UniProtKB-SubCell"/>
</dbReference>
<sequence>MDKVSELQQCVDQMALDMFNALRLLPPMNGLNEEETKEHVERIKGLAKDLLLTAKLTNEAIDALPGLEKTEEDQLEEMAKLQLASDEEARLLCEAEAEALRWNQCAQDSIRVICDTQELKIFLEPDVPVTSIASSIIARDAKTTKDASAPSCSEEFLQKLSIAMQQIDISIESYVSEAHLELLQQVGSVDGLKQHVHQLHGEVSDVKNALDRMDTDVQKVYDLLKRTVQQLRNVDTCTSIVQRVLRFQSLASLLDSVSQQILNSTTSNFNDDYYAACSKASLALFEAEALLRGDDAQQFQVLSIVQPHLLHIKKLRTYLVKQMKTFLKQGMTTTDQSLIASSLQVLFQLGLETFSESVQACVNEVLHDFETKCTSMLKESHLSTGIEDSGKVDAWIAAQNVIETLSSYTLQVWHLQRVLVKLGHQKMHYFDAVVEADEPSLLSTFWDISCALLRELFKKTMEYRASVKSVLIGHYPRLRLEAMRMLKAFVSTTSRLLDSSVRHRAMVLSFDVMENELLDAFAPILTKFQERSLERLLNPIQMMFPKSTGYHPSPPSRSDMQTLLKILASEVDAAGTDLPCVLMILSGVRRAVEQFCTNISAIVHTSSAILALPPSSTRTVAQAHNIALLALCHQLDDALVELPVIKSKKSDIAPAMTKSITLIRAPLEQLQTKILSGYLDILATRCEGIFASMHEESFVSNVSTDRFMVEFNSVFSVFLTDHFGRLGMDAVPCVQLCLDAFCTRLLSNLVRQISLVRPLNDAGKCRLTNDLAQIELLLGQVRPLSGLVYEEFRAIKHLLFVDTNRILRDGKLDKIRPSNIWHHVISRAVPELLLPHKAKGWSAAQYVKWMETEAGLELYSPPIAPSEMPLGIANWKDRTLALAAEQAIWKEVTATLDAYAQRNAAMGKSHVDPVYEILNESGVSLLAGYEVASKAYLYPIP</sequence>
<evidence type="ECO:0000259" key="9">
    <source>
        <dbReference type="Pfam" id="PF10392"/>
    </source>
</evidence>
<dbReference type="GO" id="GO:0017119">
    <property type="term" value="C:Golgi transport complex"/>
    <property type="evidence" value="ECO:0007669"/>
    <property type="project" value="InterPro"/>
</dbReference>
<keyword evidence="4" id="KW-0805">Transcription regulation</keyword>
<evidence type="ECO:0000256" key="2">
    <source>
        <dbReference type="ARBA" id="ARBA00004395"/>
    </source>
</evidence>
<gene>
    <name evidence="11" type="ORF">THRCLA_00073</name>
</gene>
<dbReference type="OrthoDB" id="18786at2759"/>
<dbReference type="Pfam" id="PF20649">
    <property type="entry name" value="COG5_C"/>
    <property type="match status" value="1"/>
</dbReference>
<dbReference type="STRING" id="74557.A0A1W0ACK0"/>
<evidence type="ECO:0000256" key="8">
    <source>
        <dbReference type="ARBA" id="ARBA00023242"/>
    </source>
</evidence>
<dbReference type="EMBL" id="JNBS01000025">
    <property type="protein sequence ID" value="OQS07941.1"/>
    <property type="molecule type" value="Genomic_DNA"/>
</dbReference>
<evidence type="ECO:0000259" key="10">
    <source>
        <dbReference type="Pfam" id="PF20649"/>
    </source>
</evidence>
<dbReference type="GO" id="GO:0006891">
    <property type="term" value="P:intra-Golgi vesicle-mediated transport"/>
    <property type="evidence" value="ECO:0007669"/>
    <property type="project" value="InterPro"/>
</dbReference>
<proteinExistence type="predicted"/>
<comment type="caution">
    <text evidence="11">The sequence shown here is derived from an EMBL/GenBank/DDBJ whole genome shotgun (WGS) entry which is preliminary data.</text>
</comment>
<dbReference type="InterPro" id="IPR037212">
    <property type="entry name" value="Med7/Med21-like"/>
</dbReference>
<dbReference type="InterPro" id="IPR048485">
    <property type="entry name" value="COG5_helical"/>
</dbReference>
<protein>
    <recommendedName>
        <fullName evidence="3">Conserved oligomeric Golgi complex subunit 5</fullName>
    </recommendedName>
</protein>
<name>A0A1W0ACK0_9STRA</name>
<keyword evidence="6" id="KW-0472">Membrane</keyword>
<evidence type="ECO:0000256" key="5">
    <source>
        <dbReference type="ARBA" id="ARBA00023034"/>
    </source>
</evidence>
<evidence type="ECO:0000313" key="11">
    <source>
        <dbReference type="EMBL" id="OQS07941.1"/>
    </source>
</evidence>
<dbReference type="PANTHER" id="PTHR13228:SF3">
    <property type="entry name" value="CONSERVED OLIGOMERIC GOLGI COMPLEX SUBUNIT 5"/>
    <property type="match status" value="1"/>
</dbReference>
<comment type="subcellular location">
    <subcellularLocation>
        <location evidence="2">Golgi apparatus membrane</location>
        <topology evidence="2">Peripheral membrane protein</topology>
    </subcellularLocation>
    <subcellularLocation>
        <location evidence="1">Nucleus</location>
    </subcellularLocation>
</comment>
<accession>A0A1W0ACK0</accession>
<dbReference type="Proteomes" id="UP000243217">
    <property type="component" value="Unassembled WGS sequence"/>
</dbReference>
<feature type="domain" description="Conserved oligomeric Golgi complex subunit 5 N-terminal" evidence="9">
    <location>
        <begin position="122"/>
        <end position="252"/>
    </location>
</feature>
<dbReference type="Pfam" id="PF10392">
    <property type="entry name" value="COG5_N"/>
    <property type="match status" value="1"/>
</dbReference>